<dbReference type="Proteomes" id="UP000695022">
    <property type="component" value="Unplaced"/>
</dbReference>
<dbReference type="RefSeq" id="XP_014662491.1">
    <property type="nucleotide sequence ID" value="XM_014807005.1"/>
</dbReference>
<sequence length="328" mass="36100">MSVNGDTRHITGSDSKMGMDESRTTFTGLAIVAAVALVAIVLAAVALSRNPTTNISLGESSSQDQAGMSSALTGTSGLKKKWLFAIGHDYSPFEYVNEQGYTDGFNKDLISAVCQQAGMQCSTVYLEYPQCWNGIPGKHPVPGPALMDNWVDACTGWYVSQERLNSIAYSTAFMKSIEANFLVKKSDNSFNPNDLRGRTVGFLDGWVNDEKCLLRQNNIANNDLAVAQVKHYTHSGESYKALDNNEIAGLFHSLDATVDLNKYKWVGARYSCMIKGLSMMTKKDSLLAQWWDPAFNMVKEKGIYNQICKEAPKKHAGNEVDIELDCLD</sequence>
<keyword evidence="2" id="KW-0812">Transmembrane</keyword>
<evidence type="ECO:0000313" key="6">
    <source>
        <dbReference type="RefSeq" id="XP_014662491.1"/>
    </source>
</evidence>
<keyword evidence="2" id="KW-0472">Membrane</keyword>
<protein>
    <submittedName>
        <fullName evidence="5 6">Histidine-binding periplasmic protein-like</fullName>
    </submittedName>
</protein>
<proteinExistence type="predicted"/>
<evidence type="ECO:0000259" key="3">
    <source>
        <dbReference type="Pfam" id="PF00497"/>
    </source>
</evidence>
<organism evidence="4 6">
    <name type="scientific">Priapulus caudatus</name>
    <name type="common">Priapulid worm</name>
    <dbReference type="NCBI Taxonomy" id="37621"/>
    <lineage>
        <taxon>Eukaryota</taxon>
        <taxon>Metazoa</taxon>
        <taxon>Ecdysozoa</taxon>
        <taxon>Scalidophora</taxon>
        <taxon>Priapulida</taxon>
        <taxon>Priapulimorpha</taxon>
        <taxon>Priapulimorphida</taxon>
        <taxon>Priapulidae</taxon>
        <taxon>Priapulus</taxon>
    </lineage>
</organism>
<evidence type="ECO:0000313" key="5">
    <source>
        <dbReference type="RefSeq" id="XP_014662490.1"/>
    </source>
</evidence>
<keyword evidence="1" id="KW-0732">Signal</keyword>
<feature type="transmembrane region" description="Helical" evidence="2">
    <location>
        <begin position="26"/>
        <end position="47"/>
    </location>
</feature>
<evidence type="ECO:0000313" key="7">
    <source>
        <dbReference type="RefSeq" id="XP_014662492.1"/>
    </source>
</evidence>
<evidence type="ECO:0000256" key="1">
    <source>
        <dbReference type="ARBA" id="ARBA00022729"/>
    </source>
</evidence>
<keyword evidence="2" id="KW-1133">Transmembrane helix</keyword>
<evidence type="ECO:0000256" key="2">
    <source>
        <dbReference type="SAM" id="Phobius"/>
    </source>
</evidence>
<dbReference type="RefSeq" id="XP_014662490.1">
    <property type="nucleotide sequence ID" value="XM_014807004.1"/>
</dbReference>
<dbReference type="PANTHER" id="PTHR35936:SF19">
    <property type="entry name" value="AMINO-ACID-BINDING PROTEIN YXEM-RELATED"/>
    <property type="match status" value="1"/>
</dbReference>
<dbReference type="Gene3D" id="3.40.190.10">
    <property type="entry name" value="Periplasmic binding protein-like II"/>
    <property type="match status" value="2"/>
</dbReference>
<dbReference type="GeneID" id="106805426"/>
<dbReference type="SUPFAM" id="SSF53850">
    <property type="entry name" value="Periplasmic binding protein-like II"/>
    <property type="match status" value="1"/>
</dbReference>
<evidence type="ECO:0000313" key="4">
    <source>
        <dbReference type="Proteomes" id="UP000695022"/>
    </source>
</evidence>
<dbReference type="PANTHER" id="PTHR35936">
    <property type="entry name" value="MEMBRANE-BOUND LYTIC MUREIN TRANSGLYCOSYLASE F"/>
    <property type="match status" value="1"/>
</dbReference>
<gene>
    <name evidence="5 6 7" type="primary">LOC106805426</name>
</gene>
<dbReference type="Pfam" id="PF00497">
    <property type="entry name" value="SBP_bac_3"/>
    <property type="match status" value="1"/>
</dbReference>
<dbReference type="RefSeq" id="XP_014662492.1">
    <property type="nucleotide sequence ID" value="XM_014807006.1"/>
</dbReference>
<feature type="domain" description="Solute-binding protein family 3/N-terminal" evidence="3">
    <location>
        <begin position="85"/>
        <end position="309"/>
    </location>
</feature>
<accession>A0ABM1DRC0</accession>
<keyword evidence="4" id="KW-1185">Reference proteome</keyword>
<dbReference type="InterPro" id="IPR001638">
    <property type="entry name" value="Solute-binding_3/MltF_N"/>
</dbReference>
<reference evidence="5 6" key="1">
    <citation type="submission" date="2025-05" db="UniProtKB">
        <authorList>
            <consortium name="RefSeq"/>
        </authorList>
    </citation>
    <scope>IDENTIFICATION</scope>
</reference>
<name>A0ABM1DRC0_PRICU</name>